<dbReference type="InterPro" id="IPR000182">
    <property type="entry name" value="GNAT_dom"/>
</dbReference>
<dbReference type="Pfam" id="PF00583">
    <property type="entry name" value="Acetyltransf_1"/>
    <property type="match status" value="1"/>
</dbReference>
<reference evidence="2 3" key="1">
    <citation type="submission" date="2015-07" db="EMBL/GenBank/DDBJ databases">
        <title>Genome analysis of myxobacterium Chondromyces crocatus Cm c5 reveals a high potential for natural compound synthesis and the genetic basis for the loss of fruiting body formation.</title>
        <authorList>
            <person name="Zaburannyi N."/>
            <person name="Bunk B."/>
            <person name="Maier J."/>
            <person name="Overmann J."/>
            <person name="Mueller R."/>
        </authorList>
    </citation>
    <scope>NUCLEOTIDE SEQUENCE [LARGE SCALE GENOMIC DNA]</scope>
    <source>
        <strain evidence="2 3">Cm c5</strain>
    </source>
</reference>
<dbReference type="GO" id="GO:0016747">
    <property type="term" value="F:acyltransferase activity, transferring groups other than amino-acyl groups"/>
    <property type="evidence" value="ECO:0007669"/>
    <property type="project" value="InterPro"/>
</dbReference>
<protein>
    <submittedName>
        <fullName evidence="2">GNAT family acetyltransferase</fullName>
    </submittedName>
</protein>
<dbReference type="PROSITE" id="PS51186">
    <property type="entry name" value="GNAT"/>
    <property type="match status" value="1"/>
</dbReference>
<name>A0A0K1EDH9_CHOCO</name>
<dbReference type="PATRIC" id="fig|52.7.peg.3381"/>
<gene>
    <name evidence="2" type="ORF">CMC5_030780</name>
</gene>
<sequence length="149" mass="17091">METWIASRPPYRITTDPERIDLDVVHGFLHTSYWSPGLPRDVLVRAIANSVNFSLFHDDAQIGFARVVTDKATFAWLADVFVLEAHRARGLARWMVQTALDHPELTGLRRWILGTRDAHGVYAPLGFRPAMEDRYMEIRRQNPYGVVTT</sequence>
<dbReference type="AlphaFoldDB" id="A0A0K1EDH9"/>
<accession>A0A0K1EDH9</accession>
<keyword evidence="2" id="KW-0808">Transferase</keyword>
<dbReference type="KEGG" id="ccro:CMC5_030780"/>
<dbReference type="PANTHER" id="PTHR43233">
    <property type="entry name" value="FAMILY N-ACETYLTRANSFERASE, PUTATIVE (AFU_ORTHOLOGUE AFUA_6G03350)-RELATED"/>
    <property type="match status" value="1"/>
</dbReference>
<keyword evidence="3" id="KW-1185">Reference proteome</keyword>
<dbReference type="OrthoDB" id="3216107at2"/>
<dbReference type="Proteomes" id="UP000067626">
    <property type="component" value="Chromosome"/>
</dbReference>
<proteinExistence type="predicted"/>
<dbReference type="Gene3D" id="3.40.630.30">
    <property type="match status" value="1"/>
</dbReference>
<evidence type="ECO:0000313" key="2">
    <source>
        <dbReference type="EMBL" id="AKT38931.1"/>
    </source>
</evidence>
<dbReference type="RefSeq" id="WP_050431100.1">
    <property type="nucleotide sequence ID" value="NZ_CP012159.1"/>
</dbReference>
<dbReference type="PANTHER" id="PTHR43233:SF1">
    <property type="entry name" value="FAMILY N-ACETYLTRANSFERASE, PUTATIVE (AFU_ORTHOLOGUE AFUA_6G03350)-RELATED"/>
    <property type="match status" value="1"/>
</dbReference>
<evidence type="ECO:0000259" key="1">
    <source>
        <dbReference type="PROSITE" id="PS51186"/>
    </source>
</evidence>
<dbReference type="SUPFAM" id="SSF55729">
    <property type="entry name" value="Acyl-CoA N-acyltransferases (Nat)"/>
    <property type="match status" value="1"/>
</dbReference>
<evidence type="ECO:0000313" key="3">
    <source>
        <dbReference type="Proteomes" id="UP000067626"/>
    </source>
</evidence>
<dbReference type="CDD" id="cd04301">
    <property type="entry name" value="NAT_SF"/>
    <property type="match status" value="1"/>
</dbReference>
<dbReference type="InterPro" id="IPR016181">
    <property type="entry name" value="Acyl_CoA_acyltransferase"/>
</dbReference>
<feature type="domain" description="N-acetyltransferase" evidence="1">
    <location>
        <begin position="11"/>
        <end position="141"/>
    </location>
</feature>
<dbReference type="STRING" id="52.CMC5_030780"/>
<dbReference type="InterPro" id="IPR053144">
    <property type="entry name" value="Acetyltransferase_Butenolide"/>
</dbReference>
<dbReference type="EMBL" id="CP012159">
    <property type="protein sequence ID" value="AKT38931.1"/>
    <property type="molecule type" value="Genomic_DNA"/>
</dbReference>
<organism evidence="2 3">
    <name type="scientific">Chondromyces crocatus</name>
    <dbReference type="NCBI Taxonomy" id="52"/>
    <lineage>
        <taxon>Bacteria</taxon>
        <taxon>Pseudomonadati</taxon>
        <taxon>Myxococcota</taxon>
        <taxon>Polyangia</taxon>
        <taxon>Polyangiales</taxon>
        <taxon>Polyangiaceae</taxon>
        <taxon>Chondromyces</taxon>
    </lineage>
</organism>